<feature type="domain" description="K Homology" evidence="4">
    <location>
        <begin position="608"/>
        <end position="680"/>
    </location>
</feature>
<feature type="domain" description="K Homology" evidence="4">
    <location>
        <begin position="391"/>
        <end position="452"/>
    </location>
</feature>
<name>A0A7S2N7G6_9EUKA</name>
<evidence type="ECO:0000256" key="3">
    <source>
        <dbReference type="SAM" id="MobiDB-lite"/>
    </source>
</evidence>
<evidence type="ECO:0000256" key="1">
    <source>
        <dbReference type="ARBA" id="ARBA00022737"/>
    </source>
</evidence>
<proteinExistence type="predicted"/>
<feature type="domain" description="K Homology" evidence="4">
    <location>
        <begin position="25"/>
        <end position="98"/>
    </location>
</feature>
<feature type="domain" description="K Homology" evidence="4">
    <location>
        <begin position="101"/>
        <end position="168"/>
    </location>
</feature>
<gene>
    <name evidence="5" type="ORF">CBRE1094_LOCUS35529</name>
</gene>
<dbReference type="InterPro" id="IPR004088">
    <property type="entry name" value="KH_dom_type_1"/>
</dbReference>
<feature type="compositionally biased region" description="Pro residues" evidence="3">
    <location>
        <begin position="754"/>
        <end position="776"/>
    </location>
</feature>
<accession>A0A7S2N7G6</accession>
<dbReference type="SUPFAM" id="SSF54791">
    <property type="entry name" value="Eukaryotic type KH-domain (KH-domain type I)"/>
    <property type="match status" value="4"/>
</dbReference>
<dbReference type="SMART" id="SM00322">
    <property type="entry name" value="KH"/>
    <property type="match status" value="5"/>
</dbReference>
<evidence type="ECO:0000256" key="2">
    <source>
        <dbReference type="PROSITE-ProRule" id="PRU00117"/>
    </source>
</evidence>
<dbReference type="EMBL" id="HBGU01065237">
    <property type="protein sequence ID" value="CAD9524132.1"/>
    <property type="molecule type" value="Transcribed_RNA"/>
</dbReference>
<feature type="domain" description="K Homology" evidence="4">
    <location>
        <begin position="681"/>
        <end position="746"/>
    </location>
</feature>
<dbReference type="GO" id="GO:0003723">
    <property type="term" value="F:RNA binding"/>
    <property type="evidence" value="ECO:0007669"/>
    <property type="project" value="UniProtKB-UniRule"/>
</dbReference>
<dbReference type="Pfam" id="PF00013">
    <property type="entry name" value="KH_1"/>
    <property type="match status" value="4"/>
</dbReference>
<keyword evidence="1" id="KW-0677">Repeat</keyword>
<dbReference type="AlphaFoldDB" id="A0A7S2N7G6"/>
<dbReference type="InterPro" id="IPR036612">
    <property type="entry name" value="KH_dom_type_1_sf"/>
</dbReference>
<evidence type="ECO:0000313" key="5">
    <source>
        <dbReference type="EMBL" id="CAD9524132.1"/>
    </source>
</evidence>
<reference evidence="5" key="1">
    <citation type="submission" date="2021-01" db="EMBL/GenBank/DDBJ databases">
        <authorList>
            <person name="Corre E."/>
            <person name="Pelletier E."/>
            <person name="Niang G."/>
            <person name="Scheremetjew M."/>
            <person name="Finn R."/>
            <person name="Kale V."/>
            <person name="Holt S."/>
            <person name="Cochrane G."/>
            <person name="Meng A."/>
            <person name="Brown T."/>
            <person name="Cohen L."/>
        </authorList>
    </citation>
    <scope>NUCLEOTIDE SEQUENCE</scope>
    <source>
        <strain evidence="5">UTEX LB 985</strain>
    </source>
</reference>
<dbReference type="InterPro" id="IPR004087">
    <property type="entry name" value="KH_dom"/>
</dbReference>
<protein>
    <recommendedName>
        <fullName evidence="4">K Homology domain-containing protein</fullName>
    </recommendedName>
</protein>
<feature type="region of interest" description="Disordered" evidence="3">
    <location>
        <begin position="749"/>
        <end position="776"/>
    </location>
</feature>
<keyword evidence="2" id="KW-0694">RNA-binding</keyword>
<dbReference type="PROSITE" id="PS50084">
    <property type="entry name" value="KH_TYPE_1"/>
    <property type="match status" value="4"/>
</dbReference>
<dbReference type="PANTHER" id="PTHR10288">
    <property type="entry name" value="KH DOMAIN CONTAINING RNA BINDING PROTEIN"/>
    <property type="match status" value="1"/>
</dbReference>
<sequence length="776" mass="82764">MKFRGSVDGVKQAIAAVSEIVDRERKIEEVLMVESQHIGQLLGKGGATVNMIQKTSGAGLSIAKRVENGDSAPSQAVTVRGNKAAVAKAMAGLEAVLQYKAECSEEVLVDAKMMPLLIGKGGEEINRIRQETGAAIDGERDDSKPRLKLRGTRAAVEKAKAMISEQIDANKIVTENVVLPWHAIDKLVGPNAKALISFEAQQNVTVDLPGHNLANSELCYGTFINIASSMAVRGKKKHVHQATAFVADLAMNSEVDEKVLNSDDADLLASLCLSDPQLMTELGERLGATVEFEPLSGVISTRGEASLDAQIELRRMVEKERRKEETLQCPPLQAEMLGAPDGAALCQLQQLCEPAMIALQEAGECTIAVFATAAEMPTAVKAAQSWLSENMAAEASLSIPLEVVPIVQGRLDSMQTELRVHMLLDSATRTLQMSGPSKVVEVARERVTALVRQYAHVEELLFLSAAEAQFVQLLIDRLNAPTNGSAAADGAAEAKSAAASLFQNVTPQLSIDQGGASAKLVLKGTADPVGASKAALEAQLIEAESSAVRLPLNAAQYDKLTRSGPPTRRWDSLHRRLQEGHSVALVPDRAAMELTILGAADAVARVQLTLDEELDVDEHAREVNERLIPIIIGRAGANIKKLQADSGAQVDLDRAGGRVTVRGRKAQVAAAVARLDELASEFGEKELRVLQRQIPLIIGRGGTTIRQLQQDTGASIDIRKEDCVVRIRGSQAVTDDALRRIQELLAAAAATPNPSAPPPGLQRPQGQPAPPPGLTS</sequence>
<organism evidence="5">
    <name type="scientific">Haptolina brevifila</name>
    <dbReference type="NCBI Taxonomy" id="156173"/>
    <lineage>
        <taxon>Eukaryota</taxon>
        <taxon>Haptista</taxon>
        <taxon>Haptophyta</taxon>
        <taxon>Prymnesiophyceae</taxon>
        <taxon>Prymnesiales</taxon>
        <taxon>Prymnesiaceae</taxon>
        <taxon>Haptolina</taxon>
    </lineage>
</organism>
<dbReference type="CDD" id="cd00105">
    <property type="entry name" value="KH-I"/>
    <property type="match status" value="3"/>
</dbReference>
<evidence type="ECO:0000259" key="4">
    <source>
        <dbReference type="SMART" id="SM00322"/>
    </source>
</evidence>
<dbReference type="Gene3D" id="3.30.1370.10">
    <property type="entry name" value="K Homology domain, type 1"/>
    <property type="match status" value="4"/>
</dbReference>